<keyword evidence="3" id="KW-0479">Metal-binding</keyword>
<evidence type="ECO:0000256" key="5">
    <source>
        <dbReference type="ARBA" id="ARBA00022833"/>
    </source>
</evidence>
<dbReference type="InterPro" id="IPR051013">
    <property type="entry name" value="MBL_superfamily_lactonases"/>
</dbReference>
<comment type="caution">
    <text evidence="7">The sequence shown here is derived from an EMBL/GenBank/DDBJ whole genome shotgun (WGS) entry which is preliminary data.</text>
</comment>
<dbReference type="Gene3D" id="3.60.15.10">
    <property type="entry name" value="Ribonuclease Z/Hydroxyacylglutathione hydrolase-like"/>
    <property type="match status" value="1"/>
</dbReference>
<evidence type="ECO:0000259" key="6">
    <source>
        <dbReference type="SMART" id="SM00849"/>
    </source>
</evidence>
<comment type="cofactor">
    <cofactor evidence="1">
        <name>Zn(2+)</name>
        <dbReference type="ChEBI" id="CHEBI:29105"/>
    </cofactor>
</comment>
<gene>
    <name evidence="7" type="ORF">KEC56_11085</name>
</gene>
<keyword evidence="4" id="KW-0378">Hydrolase</keyword>
<evidence type="ECO:0000313" key="8">
    <source>
        <dbReference type="Proteomes" id="UP001139289"/>
    </source>
</evidence>
<dbReference type="CDD" id="cd07729">
    <property type="entry name" value="AHL_lactonase_MBL-fold"/>
    <property type="match status" value="1"/>
</dbReference>
<keyword evidence="5" id="KW-0862">Zinc</keyword>
<dbReference type="InterPro" id="IPR001279">
    <property type="entry name" value="Metallo-B-lactamas"/>
</dbReference>
<feature type="domain" description="Metallo-beta-lactamase" evidence="6">
    <location>
        <begin position="43"/>
        <end position="245"/>
    </location>
</feature>
<dbReference type="AlphaFoldDB" id="A0A9X1LQE6"/>
<evidence type="ECO:0000313" key="7">
    <source>
        <dbReference type="EMBL" id="MCC2030049.1"/>
    </source>
</evidence>
<evidence type="ECO:0000256" key="2">
    <source>
        <dbReference type="ARBA" id="ARBA00007749"/>
    </source>
</evidence>
<dbReference type="SUPFAM" id="SSF56281">
    <property type="entry name" value="Metallo-hydrolase/oxidoreductase"/>
    <property type="match status" value="1"/>
</dbReference>
<organism evidence="7 8">
    <name type="scientific">Microbacterium tenebrionis</name>
    <dbReference type="NCBI Taxonomy" id="2830665"/>
    <lineage>
        <taxon>Bacteria</taxon>
        <taxon>Bacillati</taxon>
        <taxon>Actinomycetota</taxon>
        <taxon>Actinomycetes</taxon>
        <taxon>Micrococcales</taxon>
        <taxon>Microbacteriaceae</taxon>
        <taxon>Microbacterium</taxon>
    </lineage>
</organism>
<dbReference type="EMBL" id="JAGTTM010000004">
    <property type="protein sequence ID" value="MCC2030049.1"/>
    <property type="molecule type" value="Genomic_DNA"/>
</dbReference>
<name>A0A9X1LQE6_9MICO</name>
<comment type="similarity">
    <text evidence="2">Belongs to the metallo-beta-lactamase superfamily.</text>
</comment>
<keyword evidence="8" id="KW-1185">Reference proteome</keyword>
<dbReference type="RefSeq" id="WP_227531004.1">
    <property type="nucleotide sequence ID" value="NZ_JAGTTM010000004.1"/>
</dbReference>
<protein>
    <submittedName>
        <fullName evidence="7">N-acyl homoserine lactonase family protein</fullName>
    </submittedName>
</protein>
<sequence length="272" mass="29927">MDDNDDDRYEVVIVRYGTRQTSRSDVFLNYGVYGLDDAPIDMDYFVWIVRNSRRTILVDTGYSVEGGTSRGRTLLMEPTTAWRMLDIDLDAEIVVVLTHAHYDHAGNLSALPAAEVVVAQSEIDFWLGRLSQRAQFRHSADEADLAALALARAEGRVTAFRGRISIAPGIEVIEVGGHTPGQAVVLVQTAAGPVLLASDAVHYYEELDDDMPFTYVADLPRMYEAFDQITRMSEAGDVTHLVAGHDPSTLQRFPPYEAIPGGLSAIIGRNSP</sequence>
<dbReference type="PANTHER" id="PTHR42978">
    <property type="entry name" value="QUORUM-QUENCHING LACTONASE YTNP-RELATED-RELATED"/>
    <property type="match status" value="1"/>
</dbReference>
<proteinExistence type="inferred from homology"/>
<dbReference type="GO" id="GO:0046872">
    <property type="term" value="F:metal ion binding"/>
    <property type="evidence" value="ECO:0007669"/>
    <property type="project" value="UniProtKB-KW"/>
</dbReference>
<reference evidence="7" key="1">
    <citation type="submission" date="2021-04" db="EMBL/GenBank/DDBJ databases">
        <title>Microbacterium tenobrionis sp. nov. and Microbacterium allomyrinae sp. nov., isolated from larvae of Tenobrio molitor and Allomyrina dichotoma, respectively.</title>
        <authorList>
            <person name="Lee S.D."/>
        </authorList>
    </citation>
    <scope>NUCLEOTIDE SEQUENCE</scope>
    <source>
        <strain evidence="7">YMB-B2</strain>
    </source>
</reference>
<evidence type="ECO:0000256" key="1">
    <source>
        <dbReference type="ARBA" id="ARBA00001947"/>
    </source>
</evidence>
<evidence type="ECO:0000256" key="4">
    <source>
        <dbReference type="ARBA" id="ARBA00022801"/>
    </source>
</evidence>
<accession>A0A9X1LQE6</accession>
<dbReference type="InterPro" id="IPR036866">
    <property type="entry name" value="RibonucZ/Hydroxyglut_hydro"/>
</dbReference>
<dbReference type="SMART" id="SM00849">
    <property type="entry name" value="Lactamase_B"/>
    <property type="match status" value="1"/>
</dbReference>
<dbReference type="Pfam" id="PF00753">
    <property type="entry name" value="Lactamase_B"/>
    <property type="match status" value="1"/>
</dbReference>
<dbReference type="PANTHER" id="PTHR42978:SF7">
    <property type="entry name" value="METALLO-HYDROLASE RV2300C-RELATED"/>
    <property type="match status" value="1"/>
</dbReference>
<dbReference type="Proteomes" id="UP001139289">
    <property type="component" value="Unassembled WGS sequence"/>
</dbReference>
<dbReference type="GO" id="GO:0016787">
    <property type="term" value="F:hydrolase activity"/>
    <property type="evidence" value="ECO:0007669"/>
    <property type="project" value="UniProtKB-KW"/>
</dbReference>
<evidence type="ECO:0000256" key="3">
    <source>
        <dbReference type="ARBA" id="ARBA00022723"/>
    </source>
</evidence>